<dbReference type="PANTHER" id="PTHR43689:SF8">
    <property type="entry name" value="ALPHA_BETA-HYDROLASES SUPERFAMILY PROTEIN"/>
    <property type="match status" value="1"/>
</dbReference>
<dbReference type="InterPro" id="IPR029058">
    <property type="entry name" value="AB_hydrolase_fold"/>
</dbReference>
<dbReference type="Gene3D" id="3.40.50.720">
    <property type="entry name" value="NAD(P)-binding Rossmann-like Domain"/>
    <property type="match status" value="1"/>
</dbReference>
<dbReference type="KEGG" id="smo:SELMODRAFT_430655"/>
<evidence type="ECO:0000256" key="1">
    <source>
        <dbReference type="SAM" id="MobiDB-lite"/>
    </source>
</evidence>
<dbReference type="eggNOG" id="KOG1208">
    <property type="taxonomic scope" value="Eukaryota"/>
</dbReference>
<evidence type="ECO:0000313" key="2">
    <source>
        <dbReference type="EMBL" id="EFJ06500.1"/>
    </source>
</evidence>
<dbReference type="Proteomes" id="UP000001514">
    <property type="component" value="Unassembled WGS sequence"/>
</dbReference>
<reference evidence="2 3" key="1">
    <citation type="journal article" date="2011" name="Science">
        <title>The Selaginella genome identifies genetic changes associated with the evolution of vascular plants.</title>
        <authorList>
            <person name="Banks J.A."/>
            <person name="Nishiyama T."/>
            <person name="Hasebe M."/>
            <person name="Bowman J.L."/>
            <person name="Gribskov M."/>
            <person name="dePamphilis C."/>
            <person name="Albert V.A."/>
            <person name="Aono N."/>
            <person name="Aoyama T."/>
            <person name="Ambrose B.A."/>
            <person name="Ashton N.W."/>
            <person name="Axtell M.J."/>
            <person name="Barker E."/>
            <person name="Barker M.S."/>
            <person name="Bennetzen J.L."/>
            <person name="Bonawitz N.D."/>
            <person name="Chapple C."/>
            <person name="Cheng C."/>
            <person name="Correa L.G."/>
            <person name="Dacre M."/>
            <person name="DeBarry J."/>
            <person name="Dreyer I."/>
            <person name="Elias M."/>
            <person name="Engstrom E.M."/>
            <person name="Estelle M."/>
            <person name="Feng L."/>
            <person name="Finet C."/>
            <person name="Floyd S.K."/>
            <person name="Frommer W.B."/>
            <person name="Fujita T."/>
            <person name="Gramzow L."/>
            <person name="Gutensohn M."/>
            <person name="Harholt J."/>
            <person name="Hattori M."/>
            <person name="Heyl A."/>
            <person name="Hirai T."/>
            <person name="Hiwatashi Y."/>
            <person name="Ishikawa M."/>
            <person name="Iwata M."/>
            <person name="Karol K.G."/>
            <person name="Koehler B."/>
            <person name="Kolukisaoglu U."/>
            <person name="Kubo M."/>
            <person name="Kurata T."/>
            <person name="Lalonde S."/>
            <person name="Li K."/>
            <person name="Li Y."/>
            <person name="Litt A."/>
            <person name="Lyons E."/>
            <person name="Manning G."/>
            <person name="Maruyama T."/>
            <person name="Michael T.P."/>
            <person name="Mikami K."/>
            <person name="Miyazaki S."/>
            <person name="Morinaga S."/>
            <person name="Murata T."/>
            <person name="Mueller-Roeber B."/>
            <person name="Nelson D.R."/>
            <person name="Obara M."/>
            <person name="Oguri Y."/>
            <person name="Olmstead R.G."/>
            <person name="Onodera N."/>
            <person name="Petersen B.L."/>
            <person name="Pils B."/>
            <person name="Prigge M."/>
            <person name="Rensing S.A."/>
            <person name="Riano-Pachon D.M."/>
            <person name="Roberts A.W."/>
            <person name="Sato Y."/>
            <person name="Scheller H.V."/>
            <person name="Schulz B."/>
            <person name="Schulz C."/>
            <person name="Shakirov E.V."/>
            <person name="Shibagaki N."/>
            <person name="Shinohara N."/>
            <person name="Shippen D.E."/>
            <person name="Soerensen I."/>
            <person name="Sotooka R."/>
            <person name="Sugimoto N."/>
            <person name="Sugita M."/>
            <person name="Sumikawa N."/>
            <person name="Tanurdzic M."/>
            <person name="Theissen G."/>
            <person name="Ulvskov P."/>
            <person name="Wakazuki S."/>
            <person name="Weng J.K."/>
            <person name="Willats W.W."/>
            <person name="Wipf D."/>
            <person name="Wolf P.G."/>
            <person name="Yang L."/>
            <person name="Zimmer A.D."/>
            <person name="Zhu Q."/>
            <person name="Mitros T."/>
            <person name="Hellsten U."/>
            <person name="Loque D."/>
            <person name="Otillar R."/>
            <person name="Salamov A."/>
            <person name="Schmutz J."/>
            <person name="Shapiro H."/>
            <person name="Lindquist E."/>
            <person name="Lucas S."/>
            <person name="Rokhsar D."/>
            <person name="Grigoriev I.V."/>
        </authorList>
    </citation>
    <scope>NUCLEOTIDE SEQUENCE [LARGE SCALE GENOMIC DNA]</scope>
</reference>
<dbReference type="AlphaFoldDB" id="D8TA30"/>
<dbReference type="SUPFAM" id="SSF53474">
    <property type="entry name" value="alpha/beta-Hydrolases"/>
    <property type="match status" value="1"/>
</dbReference>
<accession>D8TA30</accession>
<dbReference type="HOGENOM" id="CLU_1071185_0_0_1"/>
<dbReference type="eggNOG" id="KOG1454">
    <property type="taxonomic scope" value="Eukaryota"/>
</dbReference>
<dbReference type="Gene3D" id="3.40.50.1820">
    <property type="entry name" value="alpha/beta hydrolase"/>
    <property type="match status" value="1"/>
</dbReference>
<dbReference type="PANTHER" id="PTHR43689">
    <property type="entry name" value="HYDROLASE"/>
    <property type="match status" value="1"/>
</dbReference>
<dbReference type="EMBL" id="GL377700">
    <property type="protein sequence ID" value="EFJ06500.1"/>
    <property type="molecule type" value="Genomic_DNA"/>
</dbReference>
<protein>
    <submittedName>
        <fullName evidence="2">Uncharacterized protein</fullName>
    </submittedName>
</protein>
<sequence>MAERPEKFWIKLTVEECDVFSWRHVMAPLARQTGHSVAAFDRPGWGLTNRPGKNGGRDKDGLPNPYELQSQLAGGFVAELLPATRILISRTRWSRRWWIARSYGSCQDLSSTQVVIKGVVLIAVSSSREVISPFARVLLHTALGRHILRPLLCPESHAWHDASKLTSKVMELYKFSHLNDKAWYSDSRGYSQSNLAIIFHAKELVMRFKAEGVDITANAVHPGFIMTPLMWGSQVLLQLPLEKCATGKKNSPNYLEVFRD</sequence>
<evidence type="ECO:0000313" key="3">
    <source>
        <dbReference type="Proteomes" id="UP000001514"/>
    </source>
</evidence>
<dbReference type="GO" id="GO:0016787">
    <property type="term" value="F:hydrolase activity"/>
    <property type="evidence" value="ECO:0000318"/>
    <property type="project" value="GO_Central"/>
</dbReference>
<feature type="region of interest" description="Disordered" evidence="1">
    <location>
        <begin position="42"/>
        <end position="62"/>
    </location>
</feature>
<name>D8TA30_SELML</name>
<dbReference type="InterPro" id="IPR036291">
    <property type="entry name" value="NAD(P)-bd_dom_sf"/>
</dbReference>
<gene>
    <name evidence="2" type="ORF">SELMODRAFT_430655</name>
</gene>
<dbReference type="InParanoid" id="D8TA30"/>
<dbReference type="Gramene" id="EFJ06500">
    <property type="protein sequence ID" value="EFJ06500"/>
    <property type="gene ID" value="SELMODRAFT_430655"/>
</dbReference>
<organism evidence="3">
    <name type="scientific">Selaginella moellendorffii</name>
    <name type="common">Spikemoss</name>
    <dbReference type="NCBI Taxonomy" id="88036"/>
    <lineage>
        <taxon>Eukaryota</taxon>
        <taxon>Viridiplantae</taxon>
        <taxon>Streptophyta</taxon>
        <taxon>Embryophyta</taxon>
        <taxon>Tracheophyta</taxon>
        <taxon>Lycopodiopsida</taxon>
        <taxon>Selaginellales</taxon>
        <taxon>Selaginellaceae</taxon>
        <taxon>Selaginella</taxon>
    </lineage>
</organism>
<proteinExistence type="predicted"/>
<dbReference type="STRING" id="88036.D8TA30"/>
<keyword evidence="3" id="KW-1185">Reference proteome</keyword>
<dbReference type="SUPFAM" id="SSF51735">
    <property type="entry name" value="NAD(P)-binding Rossmann-fold domains"/>
    <property type="match status" value="1"/>
</dbReference>